<feature type="domain" description="FRG" evidence="1">
    <location>
        <begin position="21"/>
        <end position="115"/>
    </location>
</feature>
<sequence>MKVSDLKNTEDLFKILKDYRKTTRYQFRGQSDSNWLLIPKVGRPPYNKRNDKDIFKQWKRRAYAYLDNKSLSEIELLTIAQHTGLPTRLLDWTYNPLVAVFFACTENQDLDGSLYAYKSRSYLSIADLKNPFNRPKGSVDMLQPNSSHSRLVNQFGYFTIHNGPNTELKRGIANDDLHKIIIPKNLKRDLLFTINQLGVNQMTIFPDLDGLSKHLCWFYENYEYWTEVSDNIPSPPVG</sequence>
<evidence type="ECO:0000259" key="1">
    <source>
        <dbReference type="SMART" id="SM00901"/>
    </source>
</evidence>
<keyword evidence="3" id="KW-1185">Reference proteome</keyword>
<dbReference type="SMART" id="SM00901">
    <property type="entry name" value="FRG"/>
    <property type="match status" value="1"/>
</dbReference>
<name>A0ABW5XAK0_9FLAO</name>
<reference evidence="3" key="1">
    <citation type="journal article" date="2019" name="Int. J. Syst. Evol. Microbiol.">
        <title>The Global Catalogue of Microorganisms (GCM) 10K type strain sequencing project: providing services to taxonomists for standard genome sequencing and annotation.</title>
        <authorList>
            <consortium name="The Broad Institute Genomics Platform"/>
            <consortium name="The Broad Institute Genome Sequencing Center for Infectious Disease"/>
            <person name="Wu L."/>
            <person name="Ma J."/>
        </authorList>
    </citation>
    <scope>NUCLEOTIDE SEQUENCE [LARGE SCALE GENOMIC DNA]</scope>
    <source>
        <strain evidence="3">KCTC 52925</strain>
    </source>
</reference>
<gene>
    <name evidence="2" type="ORF">ACFSYS_19425</name>
</gene>
<evidence type="ECO:0000313" key="3">
    <source>
        <dbReference type="Proteomes" id="UP001597438"/>
    </source>
</evidence>
<dbReference type="Proteomes" id="UP001597438">
    <property type="component" value="Unassembled WGS sequence"/>
</dbReference>
<proteinExistence type="predicted"/>
<protein>
    <submittedName>
        <fullName evidence="2">FRG domain-containing protein</fullName>
    </submittedName>
</protein>
<organism evidence="2 3">
    <name type="scientific">Christiangramia antarctica</name>
    <dbReference type="NCBI Taxonomy" id="2058158"/>
    <lineage>
        <taxon>Bacteria</taxon>
        <taxon>Pseudomonadati</taxon>
        <taxon>Bacteroidota</taxon>
        <taxon>Flavobacteriia</taxon>
        <taxon>Flavobacteriales</taxon>
        <taxon>Flavobacteriaceae</taxon>
        <taxon>Christiangramia</taxon>
    </lineage>
</organism>
<dbReference type="RefSeq" id="WP_251742215.1">
    <property type="nucleotide sequence ID" value="NZ_JBHUOJ010000041.1"/>
</dbReference>
<comment type="caution">
    <text evidence="2">The sequence shown here is derived from an EMBL/GenBank/DDBJ whole genome shotgun (WGS) entry which is preliminary data.</text>
</comment>
<dbReference type="EMBL" id="JBHUOJ010000041">
    <property type="protein sequence ID" value="MFD2835472.1"/>
    <property type="molecule type" value="Genomic_DNA"/>
</dbReference>
<accession>A0ABW5XAK0</accession>
<dbReference type="InterPro" id="IPR014966">
    <property type="entry name" value="FRG-dom"/>
</dbReference>
<dbReference type="Pfam" id="PF08867">
    <property type="entry name" value="FRG"/>
    <property type="match status" value="1"/>
</dbReference>
<evidence type="ECO:0000313" key="2">
    <source>
        <dbReference type="EMBL" id="MFD2835472.1"/>
    </source>
</evidence>